<feature type="chain" id="PRO_5037862576" evidence="1">
    <location>
        <begin position="26"/>
        <end position="288"/>
    </location>
</feature>
<accession>A0A926NRS9</accession>
<dbReference type="Pfam" id="PF08522">
    <property type="entry name" value="BT_3987-like_N"/>
    <property type="match status" value="1"/>
</dbReference>
<evidence type="ECO:0000259" key="2">
    <source>
        <dbReference type="Pfam" id="PF08522"/>
    </source>
</evidence>
<protein>
    <submittedName>
        <fullName evidence="4">DUF1735 domain-containing protein</fullName>
    </submittedName>
</protein>
<dbReference type="Pfam" id="PF14274">
    <property type="entry name" value="BT_3044-like_C"/>
    <property type="match status" value="1"/>
</dbReference>
<evidence type="ECO:0000313" key="4">
    <source>
        <dbReference type="EMBL" id="MBD1393472.1"/>
    </source>
</evidence>
<dbReference type="InterPro" id="IPR013728">
    <property type="entry name" value="BT_3987-like_N"/>
</dbReference>
<dbReference type="AlphaFoldDB" id="A0A926NRS9"/>
<feature type="signal peptide" evidence="1">
    <location>
        <begin position="1"/>
        <end position="25"/>
    </location>
</feature>
<organism evidence="4 5">
    <name type="scientific">Mucilaginibacter glaciei</name>
    <dbReference type="NCBI Taxonomy" id="2772109"/>
    <lineage>
        <taxon>Bacteria</taxon>
        <taxon>Pseudomonadati</taxon>
        <taxon>Bacteroidota</taxon>
        <taxon>Sphingobacteriia</taxon>
        <taxon>Sphingobacteriales</taxon>
        <taxon>Sphingobacteriaceae</taxon>
        <taxon>Mucilaginibacter</taxon>
    </lineage>
</organism>
<name>A0A926NRS9_9SPHI</name>
<evidence type="ECO:0000259" key="3">
    <source>
        <dbReference type="Pfam" id="PF14274"/>
    </source>
</evidence>
<gene>
    <name evidence="4" type="ORF">IDJ76_10210</name>
</gene>
<evidence type="ECO:0000256" key="1">
    <source>
        <dbReference type="SAM" id="SignalP"/>
    </source>
</evidence>
<dbReference type="PROSITE" id="PS51257">
    <property type="entry name" value="PROKAR_LIPOPROTEIN"/>
    <property type="match status" value="1"/>
</dbReference>
<feature type="domain" description="BT-3044-like C-terminal" evidence="3">
    <location>
        <begin position="167"/>
        <end position="277"/>
    </location>
</feature>
<dbReference type="RefSeq" id="WP_191163221.1">
    <property type="nucleotide sequence ID" value="NZ_JACWMX010000004.1"/>
</dbReference>
<dbReference type="Proteomes" id="UP000619078">
    <property type="component" value="Unassembled WGS sequence"/>
</dbReference>
<dbReference type="InterPro" id="IPR025371">
    <property type="entry name" value="BT_3044-like_C"/>
</dbReference>
<sequence>MKRRFYIKTALVALIAAAGFSSCLKDDKNYVDFAGAKPLIELPSAANVGGSGGLLQAAALSLSAAPVPINLAVNLAAPKTLGTDVTVKLSVDQAALTAYNTANGTSYILLPAAAYSSTFSAVIKAGTNLSNLVININTGVIDPSITNYVLPISITDGGGQQISNYKTVLYNVQVKNQYDGSYRADGTITFPPPTAGRSEVNVTKALTTINANTVQTTVFDLGGNGFIMWLTVNADNTVTVKPSPGSANQTIQNNGPCTYSPTTKTFTLNYKYVGGTGDRVIFETFKLK</sequence>
<proteinExistence type="predicted"/>
<keyword evidence="5" id="KW-1185">Reference proteome</keyword>
<reference evidence="4" key="1">
    <citation type="submission" date="2020-09" db="EMBL/GenBank/DDBJ databases">
        <title>Novel species of Mucilaginibacter isolated from a glacier on the Tibetan Plateau.</title>
        <authorList>
            <person name="Liu Q."/>
            <person name="Xin Y.-H."/>
        </authorList>
    </citation>
    <scope>NUCLEOTIDE SEQUENCE</scope>
    <source>
        <strain evidence="4">ZB1P21</strain>
    </source>
</reference>
<feature type="domain" description="BT-3987-like N-terminal" evidence="2">
    <location>
        <begin position="69"/>
        <end position="159"/>
    </location>
</feature>
<dbReference type="Gene3D" id="2.60.40.1740">
    <property type="entry name" value="hypothetical protein (bacova_03559)"/>
    <property type="match status" value="1"/>
</dbReference>
<keyword evidence="1" id="KW-0732">Signal</keyword>
<comment type="caution">
    <text evidence="4">The sequence shown here is derived from an EMBL/GenBank/DDBJ whole genome shotgun (WGS) entry which is preliminary data.</text>
</comment>
<evidence type="ECO:0000313" key="5">
    <source>
        <dbReference type="Proteomes" id="UP000619078"/>
    </source>
</evidence>
<dbReference type="EMBL" id="JACWMX010000004">
    <property type="protein sequence ID" value="MBD1393472.1"/>
    <property type="molecule type" value="Genomic_DNA"/>
</dbReference>